<evidence type="ECO:0000313" key="7">
    <source>
        <dbReference type="EMBL" id="WAR08088.1"/>
    </source>
</evidence>
<dbReference type="SMART" id="SM00238">
    <property type="entry name" value="BIR"/>
    <property type="match status" value="1"/>
</dbReference>
<evidence type="ECO:0000259" key="6">
    <source>
        <dbReference type="PROSITE" id="PS50089"/>
    </source>
</evidence>
<protein>
    <submittedName>
        <fullName evidence="7">BIR7B-like protein</fullName>
    </submittedName>
</protein>
<evidence type="ECO:0000256" key="5">
    <source>
        <dbReference type="SAM" id="MobiDB-lite"/>
    </source>
</evidence>
<dbReference type="InterPro" id="IPR001370">
    <property type="entry name" value="BIR_rpt"/>
</dbReference>
<feature type="domain" description="RING-type" evidence="6">
    <location>
        <begin position="367"/>
        <end position="402"/>
    </location>
</feature>
<keyword evidence="3" id="KW-0862">Zinc</keyword>
<dbReference type="PROSITE" id="PS50089">
    <property type="entry name" value="ZF_RING_2"/>
    <property type="match status" value="1"/>
</dbReference>
<keyword evidence="8" id="KW-1185">Reference proteome</keyword>
<feature type="region of interest" description="Disordered" evidence="5">
    <location>
        <begin position="204"/>
        <end position="226"/>
    </location>
</feature>
<reference evidence="7" key="1">
    <citation type="submission" date="2022-11" db="EMBL/GenBank/DDBJ databases">
        <title>Centuries of genome instability and evolution in soft-shell clam transmissible cancer (bioRxiv).</title>
        <authorList>
            <person name="Hart S.F.M."/>
            <person name="Yonemitsu M.A."/>
            <person name="Giersch R.M."/>
            <person name="Beal B.F."/>
            <person name="Arriagada G."/>
            <person name="Davis B.W."/>
            <person name="Ostrander E.A."/>
            <person name="Goff S.P."/>
            <person name="Metzger M.J."/>
        </authorList>
    </citation>
    <scope>NUCLEOTIDE SEQUENCE</scope>
    <source>
        <strain evidence="7">MELC-2E11</strain>
        <tissue evidence="7">Siphon/mantle</tissue>
    </source>
</reference>
<dbReference type="Pfam" id="PF13920">
    <property type="entry name" value="zf-C3HC4_3"/>
    <property type="match status" value="1"/>
</dbReference>
<evidence type="ECO:0000256" key="3">
    <source>
        <dbReference type="ARBA" id="ARBA00022833"/>
    </source>
</evidence>
<dbReference type="InterPro" id="IPR013083">
    <property type="entry name" value="Znf_RING/FYVE/PHD"/>
</dbReference>
<keyword evidence="2 4" id="KW-0479">Metal-binding</keyword>
<evidence type="ECO:0000256" key="1">
    <source>
        <dbReference type="ARBA" id="ARBA00006672"/>
    </source>
</evidence>
<dbReference type="InterPro" id="IPR050784">
    <property type="entry name" value="IAP"/>
</dbReference>
<dbReference type="Gene3D" id="1.10.1170.10">
    <property type="entry name" value="Inhibitor Of Apoptosis Protein (2mihbC-IAP-1), Chain A"/>
    <property type="match status" value="1"/>
</dbReference>
<evidence type="ECO:0000256" key="2">
    <source>
        <dbReference type="ARBA" id="ARBA00022771"/>
    </source>
</evidence>
<dbReference type="PROSITE" id="PS50143">
    <property type="entry name" value="BIR_REPEAT_2"/>
    <property type="match status" value="1"/>
</dbReference>
<accession>A0ABY7EDK8</accession>
<keyword evidence="2 4" id="KW-0863">Zinc-finger</keyword>
<evidence type="ECO:0000256" key="4">
    <source>
        <dbReference type="PROSITE-ProRule" id="PRU00175"/>
    </source>
</evidence>
<gene>
    <name evidence="7" type="ORF">MAR_018046</name>
</gene>
<dbReference type="EMBL" id="CP111017">
    <property type="protein sequence ID" value="WAR08088.1"/>
    <property type="molecule type" value="Genomic_DNA"/>
</dbReference>
<dbReference type="SMART" id="SM00184">
    <property type="entry name" value="RING"/>
    <property type="match status" value="1"/>
</dbReference>
<dbReference type="PANTHER" id="PTHR10044">
    <property type="entry name" value="INHIBITOR OF APOPTOSIS"/>
    <property type="match status" value="1"/>
</dbReference>
<name>A0ABY7EDK8_MYAAR</name>
<sequence>MQATEEFHVRNEQTISIASNRGSLQIRSTADQTLPSPVLPSLVSPVNVRSMTGHLDQARQYTGPETDSFIDIYIQPSRAEGIQESQHLNSEFDEIGEHDERSNSINENNTLLNIPTPNRKEILRRELGATAENSTNDLAGGVNNLHITNPDIKRSIEEQRRICTVDMGFSNEMFSFAVNELRQQGYQRPSIEAIVATIETIHNRSQHDTDIRSNGNRKKTSQEPTPLQNRIKNKAYNTYNLRLTSFAKWPEHIAQRPPKLAEAGLYYTEHCKWFPTCPFAREQKGDEFIARVQAPEGQNVEEVGAAAGNSTNDLVGEVYNHHITEEQRKICIEDMGFSSEMLMFASSELKQQELLQENKRMKQMRTCFICQDNQVNALFLPCTHHRFCMDCSDGLRECPVCSKPIRRTIKT</sequence>
<proteinExistence type="inferred from homology"/>
<dbReference type="SUPFAM" id="SSF57924">
    <property type="entry name" value="Inhibitor of apoptosis (IAP) repeat"/>
    <property type="match status" value="1"/>
</dbReference>
<organism evidence="7 8">
    <name type="scientific">Mya arenaria</name>
    <name type="common">Soft-shell clam</name>
    <dbReference type="NCBI Taxonomy" id="6604"/>
    <lineage>
        <taxon>Eukaryota</taxon>
        <taxon>Metazoa</taxon>
        <taxon>Spiralia</taxon>
        <taxon>Lophotrochozoa</taxon>
        <taxon>Mollusca</taxon>
        <taxon>Bivalvia</taxon>
        <taxon>Autobranchia</taxon>
        <taxon>Heteroconchia</taxon>
        <taxon>Euheterodonta</taxon>
        <taxon>Imparidentia</taxon>
        <taxon>Neoheterodontei</taxon>
        <taxon>Myida</taxon>
        <taxon>Myoidea</taxon>
        <taxon>Myidae</taxon>
        <taxon>Mya</taxon>
    </lineage>
</organism>
<dbReference type="PANTHER" id="PTHR10044:SF139">
    <property type="entry name" value="DEATH-ASSOCIATED INHIBITOR OF APOPTOSIS 2"/>
    <property type="match status" value="1"/>
</dbReference>
<dbReference type="Proteomes" id="UP001164746">
    <property type="component" value="Chromosome 6"/>
</dbReference>
<comment type="similarity">
    <text evidence="1">Belongs to the IAP family.</text>
</comment>
<evidence type="ECO:0000313" key="8">
    <source>
        <dbReference type="Proteomes" id="UP001164746"/>
    </source>
</evidence>
<dbReference type="InterPro" id="IPR001841">
    <property type="entry name" value="Znf_RING"/>
</dbReference>
<dbReference type="Gene3D" id="3.30.40.10">
    <property type="entry name" value="Zinc/RING finger domain, C3HC4 (zinc finger)"/>
    <property type="match status" value="1"/>
</dbReference>